<evidence type="ECO:0000256" key="4">
    <source>
        <dbReference type="ARBA" id="ARBA00022679"/>
    </source>
</evidence>
<evidence type="ECO:0000256" key="2">
    <source>
        <dbReference type="ARBA" id="ARBA00022475"/>
    </source>
</evidence>
<gene>
    <name evidence="10" type="ORF">ACFSJH_17870</name>
</gene>
<dbReference type="InterPro" id="IPR003594">
    <property type="entry name" value="HATPase_dom"/>
</dbReference>
<evidence type="ECO:0000256" key="5">
    <source>
        <dbReference type="ARBA" id="ARBA00022777"/>
    </source>
</evidence>
<dbReference type="SMART" id="SM00304">
    <property type="entry name" value="HAMP"/>
    <property type="match status" value="1"/>
</dbReference>
<evidence type="ECO:0000313" key="10">
    <source>
        <dbReference type="EMBL" id="MFD2117600.1"/>
    </source>
</evidence>
<dbReference type="InterPro" id="IPR050640">
    <property type="entry name" value="Bact_2-comp_sensor_kinase"/>
</dbReference>
<keyword evidence="8" id="KW-0812">Transmembrane</keyword>
<keyword evidence="4 10" id="KW-0808">Transferase</keyword>
<dbReference type="EC" id="2.7.13.3" evidence="10"/>
<accession>A0ABW4YPK4</accession>
<dbReference type="InterPro" id="IPR003660">
    <property type="entry name" value="HAMP_dom"/>
</dbReference>
<dbReference type="PANTHER" id="PTHR34220">
    <property type="entry name" value="SENSOR HISTIDINE KINASE YPDA"/>
    <property type="match status" value="1"/>
</dbReference>
<sequence length="595" mass="67569">MNKWFERFKYNGLFIKMFFIMVISIVLVAVTTTWTTINMSERLFMDTFSITNSKIINQINENLESFHYSIVVAANNVSQSGAIREFLMETEGNSLEVLSAHYRMNELMQRIVPVLDMYDIEVFVTGINGRIYAGSDRSLLKFTGEEIKQHAMTMKTVKNPQRVHYNVLPRDEKMNENVIVITKALIDRNTGLAYGVLYLSISEKNFSEFFDSYANIGNEVVVLHQDGTVLSSDNKLWIGQKDEELLYYVENLEKQEKEYYDVKLKGKQQIVLAKYLPTLDAHIVNIIDKKIAIGKLTDMDAIVLTVLLIVLVALIILFFTSRQLTLSLSRLVKQISNISKFGFAYKVAVSGNYETKQLGQAFNHMLGELQEHVNQLMETQKQQRNAELEALQGQINPHFLYNTLASIKFMVQQGGKEKALDTINALISLLQNIVGNANETISLSQELVNTKNYVMINQARYGEKIKMNYFVMPDCLGYHLPKLIVQPFIENAFFHAFSNKGEGNIYFMAAVDGDSLVCEIADDGDGFEVAALDQQQLALEKNDGRRQLFTGIGVQNVQDRLQLLYGEPYGVTITSKLGEGTKVKICLPLIKDEMQ</sequence>
<evidence type="ECO:0000259" key="9">
    <source>
        <dbReference type="PROSITE" id="PS50885"/>
    </source>
</evidence>
<dbReference type="CDD" id="cd06225">
    <property type="entry name" value="HAMP"/>
    <property type="match status" value="1"/>
</dbReference>
<dbReference type="SUPFAM" id="SSF55874">
    <property type="entry name" value="ATPase domain of HSP90 chaperone/DNA topoisomerase II/histidine kinase"/>
    <property type="match status" value="1"/>
</dbReference>
<keyword evidence="8" id="KW-1133">Transmembrane helix</keyword>
<evidence type="ECO:0000256" key="3">
    <source>
        <dbReference type="ARBA" id="ARBA00022553"/>
    </source>
</evidence>
<dbReference type="InterPro" id="IPR036890">
    <property type="entry name" value="HATPase_C_sf"/>
</dbReference>
<protein>
    <submittedName>
        <fullName evidence="10">Sensor histidine kinase</fullName>
        <ecNumber evidence="10">2.7.13.3</ecNumber>
    </submittedName>
</protein>
<evidence type="ECO:0000256" key="8">
    <source>
        <dbReference type="SAM" id="Phobius"/>
    </source>
</evidence>
<feature type="transmembrane region" description="Helical" evidence="8">
    <location>
        <begin position="301"/>
        <end position="320"/>
    </location>
</feature>
<dbReference type="Proteomes" id="UP001597362">
    <property type="component" value="Unassembled WGS sequence"/>
</dbReference>
<comment type="caution">
    <text evidence="10">The sequence shown here is derived from an EMBL/GenBank/DDBJ whole genome shotgun (WGS) entry which is preliminary data.</text>
</comment>
<dbReference type="PANTHER" id="PTHR34220:SF7">
    <property type="entry name" value="SENSOR HISTIDINE KINASE YPDA"/>
    <property type="match status" value="1"/>
</dbReference>
<dbReference type="GO" id="GO:0004673">
    <property type="term" value="F:protein histidine kinase activity"/>
    <property type="evidence" value="ECO:0007669"/>
    <property type="project" value="UniProtKB-EC"/>
</dbReference>
<reference evidence="11" key="1">
    <citation type="journal article" date="2019" name="Int. J. Syst. Evol. Microbiol.">
        <title>The Global Catalogue of Microorganisms (GCM) 10K type strain sequencing project: providing services to taxonomists for standard genome sequencing and annotation.</title>
        <authorList>
            <consortium name="The Broad Institute Genomics Platform"/>
            <consortium name="The Broad Institute Genome Sequencing Center for Infectious Disease"/>
            <person name="Wu L."/>
            <person name="Ma J."/>
        </authorList>
    </citation>
    <scope>NUCLEOTIDE SEQUENCE [LARGE SCALE GENOMIC DNA]</scope>
    <source>
        <strain evidence="11">GH52</strain>
    </source>
</reference>
<feature type="transmembrane region" description="Helical" evidence="8">
    <location>
        <begin position="12"/>
        <end position="34"/>
    </location>
</feature>
<keyword evidence="3" id="KW-0597">Phosphoprotein</keyword>
<dbReference type="InterPro" id="IPR010559">
    <property type="entry name" value="Sig_transdc_His_kin_internal"/>
</dbReference>
<evidence type="ECO:0000256" key="1">
    <source>
        <dbReference type="ARBA" id="ARBA00004651"/>
    </source>
</evidence>
<name>A0ABW4YPK4_9BACL</name>
<proteinExistence type="predicted"/>
<keyword evidence="7" id="KW-0175">Coiled coil</keyword>
<keyword evidence="6 8" id="KW-0472">Membrane</keyword>
<organism evidence="10 11">
    <name type="scientific">Paenibacillus yanchengensis</name>
    <dbReference type="NCBI Taxonomy" id="2035833"/>
    <lineage>
        <taxon>Bacteria</taxon>
        <taxon>Bacillati</taxon>
        <taxon>Bacillota</taxon>
        <taxon>Bacilli</taxon>
        <taxon>Bacillales</taxon>
        <taxon>Paenibacillaceae</taxon>
        <taxon>Paenibacillus</taxon>
    </lineage>
</organism>
<evidence type="ECO:0000256" key="6">
    <source>
        <dbReference type="ARBA" id="ARBA00023136"/>
    </source>
</evidence>
<dbReference type="Gene3D" id="6.10.340.10">
    <property type="match status" value="1"/>
</dbReference>
<dbReference type="PROSITE" id="PS50885">
    <property type="entry name" value="HAMP"/>
    <property type="match status" value="1"/>
</dbReference>
<dbReference type="RefSeq" id="WP_377774851.1">
    <property type="nucleotide sequence ID" value="NZ_JBHUHO010000042.1"/>
</dbReference>
<dbReference type="Pfam" id="PF00672">
    <property type="entry name" value="HAMP"/>
    <property type="match status" value="1"/>
</dbReference>
<keyword evidence="5 10" id="KW-0418">Kinase</keyword>
<dbReference type="Gene3D" id="3.30.565.10">
    <property type="entry name" value="Histidine kinase-like ATPase, C-terminal domain"/>
    <property type="match status" value="1"/>
</dbReference>
<evidence type="ECO:0000313" key="11">
    <source>
        <dbReference type="Proteomes" id="UP001597362"/>
    </source>
</evidence>
<feature type="domain" description="HAMP" evidence="9">
    <location>
        <begin position="322"/>
        <end position="374"/>
    </location>
</feature>
<feature type="coiled-coil region" evidence="7">
    <location>
        <begin position="366"/>
        <end position="394"/>
    </location>
</feature>
<dbReference type="EMBL" id="JBHUHO010000042">
    <property type="protein sequence ID" value="MFD2117600.1"/>
    <property type="molecule type" value="Genomic_DNA"/>
</dbReference>
<evidence type="ECO:0000256" key="7">
    <source>
        <dbReference type="SAM" id="Coils"/>
    </source>
</evidence>
<keyword evidence="11" id="KW-1185">Reference proteome</keyword>
<keyword evidence="2" id="KW-1003">Cell membrane</keyword>
<comment type="subcellular location">
    <subcellularLocation>
        <location evidence="1">Cell membrane</location>
        <topology evidence="1">Multi-pass membrane protein</topology>
    </subcellularLocation>
</comment>
<dbReference type="Pfam" id="PF06580">
    <property type="entry name" value="His_kinase"/>
    <property type="match status" value="1"/>
</dbReference>
<dbReference type="Pfam" id="PF02518">
    <property type="entry name" value="HATPase_c"/>
    <property type="match status" value="1"/>
</dbReference>